<proteinExistence type="predicted"/>
<dbReference type="SUPFAM" id="SSF52540">
    <property type="entry name" value="P-loop containing nucleoside triphosphate hydrolases"/>
    <property type="match status" value="1"/>
</dbReference>
<gene>
    <name evidence="3" type="ORF">CB0940_05101</name>
    <name evidence="4" type="ORF">RHO25_007039</name>
</gene>
<accession>A0A2G5HL20</accession>
<dbReference type="OrthoDB" id="2115716at2759"/>
<dbReference type="Proteomes" id="UP000230605">
    <property type="component" value="Chromosome 4"/>
</dbReference>
<dbReference type="GO" id="GO:0003723">
    <property type="term" value="F:RNA binding"/>
    <property type="evidence" value="ECO:0007669"/>
    <property type="project" value="TreeGrafter"/>
</dbReference>
<dbReference type="PANTHER" id="PTHR23077">
    <property type="entry name" value="AAA-FAMILY ATPASE"/>
    <property type="match status" value="1"/>
</dbReference>
<dbReference type="GO" id="GO:0005634">
    <property type="term" value="C:nucleus"/>
    <property type="evidence" value="ECO:0007669"/>
    <property type="project" value="TreeGrafter"/>
</dbReference>
<dbReference type="InterPro" id="IPR050168">
    <property type="entry name" value="AAA_ATPase_domain"/>
</dbReference>
<dbReference type="AlphaFoldDB" id="A0A2G5HL20"/>
<feature type="compositionally biased region" description="Basic and acidic residues" evidence="1">
    <location>
        <begin position="445"/>
        <end position="457"/>
    </location>
</feature>
<dbReference type="EMBL" id="LKMD01000105">
    <property type="protein sequence ID" value="PIA92912.1"/>
    <property type="molecule type" value="Genomic_DNA"/>
</dbReference>
<dbReference type="InterPro" id="IPR003593">
    <property type="entry name" value="AAA+_ATPase"/>
</dbReference>
<dbReference type="GO" id="GO:0042254">
    <property type="term" value="P:ribosome biogenesis"/>
    <property type="evidence" value="ECO:0007669"/>
    <property type="project" value="TreeGrafter"/>
</dbReference>
<dbReference type="Proteomes" id="UP001302367">
    <property type="component" value="Chromosome 4"/>
</dbReference>
<dbReference type="Pfam" id="PF00004">
    <property type="entry name" value="AAA"/>
    <property type="match status" value="1"/>
</dbReference>
<dbReference type="Gene3D" id="1.10.8.60">
    <property type="match status" value="1"/>
</dbReference>
<dbReference type="InterPro" id="IPR003959">
    <property type="entry name" value="ATPase_AAA_core"/>
</dbReference>
<dbReference type="CDD" id="cd19481">
    <property type="entry name" value="RecA-like_protease"/>
    <property type="match status" value="1"/>
</dbReference>
<reference evidence="4 6" key="2">
    <citation type="submission" date="2023-09" db="EMBL/GenBank/DDBJ databases">
        <title>Complete-Gapless Cercospora beticola genome.</title>
        <authorList>
            <person name="Wyatt N.A."/>
            <person name="Spanner R.E."/>
            <person name="Bolton M.D."/>
        </authorList>
    </citation>
    <scope>NUCLEOTIDE SEQUENCE [LARGE SCALE GENOMIC DNA]</scope>
    <source>
        <strain evidence="4">Cb09-40</strain>
    </source>
</reference>
<evidence type="ECO:0000313" key="5">
    <source>
        <dbReference type="Proteomes" id="UP000230605"/>
    </source>
</evidence>
<dbReference type="GO" id="GO:0005524">
    <property type="term" value="F:ATP binding"/>
    <property type="evidence" value="ECO:0007669"/>
    <property type="project" value="InterPro"/>
</dbReference>
<dbReference type="EMBL" id="CP134187">
    <property type="protein sequence ID" value="WPB02405.1"/>
    <property type="molecule type" value="Genomic_DNA"/>
</dbReference>
<organism evidence="3 5">
    <name type="scientific">Cercospora beticola</name>
    <name type="common">Sugarbeet leaf spot fungus</name>
    <dbReference type="NCBI Taxonomy" id="122368"/>
    <lineage>
        <taxon>Eukaryota</taxon>
        <taxon>Fungi</taxon>
        <taxon>Dikarya</taxon>
        <taxon>Ascomycota</taxon>
        <taxon>Pezizomycotina</taxon>
        <taxon>Dothideomycetes</taxon>
        <taxon>Dothideomycetidae</taxon>
        <taxon>Mycosphaerellales</taxon>
        <taxon>Mycosphaerellaceae</taxon>
        <taxon>Cercospora</taxon>
    </lineage>
</organism>
<feature type="region of interest" description="Disordered" evidence="1">
    <location>
        <begin position="420"/>
        <end position="460"/>
    </location>
</feature>
<feature type="domain" description="AAA+ ATPase" evidence="2">
    <location>
        <begin position="229"/>
        <end position="355"/>
    </location>
</feature>
<dbReference type="GO" id="GO:0016887">
    <property type="term" value="F:ATP hydrolysis activity"/>
    <property type="evidence" value="ECO:0007669"/>
    <property type="project" value="InterPro"/>
</dbReference>
<dbReference type="GO" id="GO:1990275">
    <property type="term" value="F:preribosome binding"/>
    <property type="evidence" value="ECO:0007669"/>
    <property type="project" value="TreeGrafter"/>
</dbReference>
<dbReference type="InterPro" id="IPR027417">
    <property type="entry name" value="P-loop_NTPase"/>
</dbReference>
<keyword evidence="6" id="KW-1185">Reference proteome</keyword>
<feature type="compositionally biased region" description="Basic and acidic residues" evidence="1">
    <location>
        <begin position="424"/>
        <end position="434"/>
    </location>
</feature>
<feature type="compositionally biased region" description="Acidic residues" evidence="1">
    <location>
        <begin position="491"/>
        <end position="503"/>
    </location>
</feature>
<evidence type="ECO:0000313" key="6">
    <source>
        <dbReference type="Proteomes" id="UP001302367"/>
    </source>
</evidence>
<dbReference type="Gene3D" id="3.40.50.300">
    <property type="entry name" value="P-loop containing nucleotide triphosphate hydrolases"/>
    <property type="match status" value="1"/>
</dbReference>
<sequence length="532" mass="60654">MGDPGVSTDSAGQSSLYETFKANFTRPHEYGELLAHDAIRRLFPNKHITPVFDYDAKLFAYADAGHAKARLIRQGDDFLALRDYTPPALRLEGGHGKLCDKVRFGLYQYEYEGFSFEIVRAQWYTQYAYSRREKVHFILTPRDGTNEQSHCHKADALITAAGKWTAQLHDEVYVFDQSYWAKDKSLWAAVQASTWDDVILDPAMKANIIKDVEGFFDSRAIYEQYNVPWKRGLILHGTPGCGKTISIKALMNSLQSRDVVSLYVKTLKNCQGEEFSIRTIFEKARKMAPCMLIFEDLDSLVNDKIRSYFLNEVDGLERNDGILMIGSTNHLERLDPGISKRPSRFDRKYHYKLPGENERIAYCNYWRKKLERNSNIEFHDDIAGIFAQLTDGFSFAYLKELFIQTLLTIVGGRADADDEDDEYERVSGEEEARQHLHVAAGSSLDNKKSTTKDEKPSRQMAEVSIPEHLQENTLLRVLHKQAKGLWREMDNSSDDENVEMAEESNEHDGGDQGDCCSGGQILGNVQAVPVRH</sequence>
<dbReference type="SMART" id="SM00382">
    <property type="entry name" value="AAA"/>
    <property type="match status" value="1"/>
</dbReference>
<dbReference type="PANTHER" id="PTHR23077:SF132">
    <property type="entry name" value="ATP-DEPENDENT ZN PROTEASE"/>
    <property type="match status" value="1"/>
</dbReference>
<evidence type="ECO:0000313" key="3">
    <source>
        <dbReference type="EMBL" id="PIA92912.1"/>
    </source>
</evidence>
<feature type="region of interest" description="Disordered" evidence="1">
    <location>
        <begin position="487"/>
        <end position="520"/>
    </location>
</feature>
<evidence type="ECO:0000256" key="1">
    <source>
        <dbReference type="SAM" id="MobiDB-lite"/>
    </source>
</evidence>
<evidence type="ECO:0000259" key="2">
    <source>
        <dbReference type="SMART" id="SM00382"/>
    </source>
</evidence>
<name>A0A2G5HL20_CERBT</name>
<reference evidence="3 5" key="1">
    <citation type="submission" date="2015-10" db="EMBL/GenBank/DDBJ databases">
        <title>The cercosporin biosynthetic gene cluster was horizontally transferred to several fungal lineages and shown to be expanded in Cercospora beticola based on microsynteny with recipient genomes.</title>
        <authorList>
            <person name="De Jonge R."/>
            <person name="Ebert M.K."/>
            <person name="Suttle J.C."/>
            <person name="Jurick Ii W.M."/>
            <person name="Secor G.A."/>
            <person name="Thomma B.P."/>
            <person name="Van De Peer Y."/>
            <person name="Bolton M.D."/>
        </authorList>
    </citation>
    <scope>NUCLEOTIDE SEQUENCE [LARGE SCALE GENOMIC DNA]</scope>
    <source>
        <strain evidence="3 5">09-40</strain>
    </source>
</reference>
<protein>
    <submittedName>
        <fullName evidence="3">Putative ATPase</fullName>
    </submittedName>
</protein>
<evidence type="ECO:0000313" key="4">
    <source>
        <dbReference type="EMBL" id="WPB02405.1"/>
    </source>
</evidence>